<comment type="caution">
    <text evidence="2">The sequence shown here is derived from an EMBL/GenBank/DDBJ whole genome shotgun (WGS) entry which is preliminary data.</text>
</comment>
<sequence length="413" mass="47007">MAKKINIVRNSGTLDISYSWRTASSWFILLWAIFWNSFVIFFLLVEAGWFISVHLIVGVLVGYFAATRFINKSTITVSTSALKIAHGPMPWPFAAEHDIPARSLVQLYVGKSSVRINNQPTYNLKAKLDTGAELTLFHAEPDRELLMELERTIEAYLHISNDETFDLSRSGHTALDLNQMKEQLEMLQPIKKWLPNAMVAKMEEAEAKIHQKAAEKTLVSPTPGAPPQGREDWEVSLHPGAVRPRALPASSNDFNFPLYSAPSGEVFHWNHEPFRVGRSAQIDWDNDHQSSARQFEITGVNKPDTRYLYTENERGRWSYYEERRLDDDEVSKLGFSASHHPLRFDNGPERYYPRDAQRGHRFVAAAAQAVEQYIYFTTSSVTQFRALRPMGGGWEVYVMEPVDAGGFDPVPNK</sequence>
<keyword evidence="1" id="KW-0472">Membrane</keyword>
<evidence type="ECO:0000313" key="2">
    <source>
        <dbReference type="EMBL" id="MBC6994694.1"/>
    </source>
</evidence>
<feature type="transmembrane region" description="Helical" evidence="1">
    <location>
        <begin position="51"/>
        <end position="70"/>
    </location>
</feature>
<feature type="transmembrane region" description="Helical" evidence="1">
    <location>
        <begin position="26"/>
        <end position="45"/>
    </location>
</feature>
<dbReference type="AlphaFoldDB" id="A0A923PJW7"/>
<accession>A0A923PJW7</accession>
<name>A0A923PJW7_9BACT</name>
<dbReference type="EMBL" id="JACSIT010000100">
    <property type="protein sequence ID" value="MBC6994694.1"/>
    <property type="molecule type" value="Genomic_DNA"/>
</dbReference>
<keyword evidence="3" id="KW-1185">Reference proteome</keyword>
<keyword evidence="1" id="KW-1133">Transmembrane helix</keyword>
<reference evidence="2" key="1">
    <citation type="submission" date="2020-08" db="EMBL/GenBank/DDBJ databases">
        <title>Lewinella bacteria from marine environments.</title>
        <authorList>
            <person name="Zhong Y."/>
        </authorList>
    </citation>
    <scope>NUCLEOTIDE SEQUENCE</scope>
    <source>
        <strain evidence="2">KCTC 42187</strain>
    </source>
</reference>
<organism evidence="2 3">
    <name type="scientific">Neolewinella lacunae</name>
    <dbReference type="NCBI Taxonomy" id="1517758"/>
    <lineage>
        <taxon>Bacteria</taxon>
        <taxon>Pseudomonadati</taxon>
        <taxon>Bacteroidota</taxon>
        <taxon>Saprospiria</taxon>
        <taxon>Saprospirales</taxon>
        <taxon>Lewinellaceae</taxon>
        <taxon>Neolewinella</taxon>
    </lineage>
</organism>
<proteinExistence type="predicted"/>
<dbReference type="Proteomes" id="UP000650081">
    <property type="component" value="Unassembled WGS sequence"/>
</dbReference>
<keyword evidence="1" id="KW-0812">Transmembrane</keyword>
<evidence type="ECO:0000256" key="1">
    <source>
        <dbReference type="SAM" id="Phobius"/>
    </source>
</evidence>
<protein>
    <submittedName>
        <fullName evidence="2">Uncharacterized protein</fullName>
    </submittedName>
</protein>
<dbReference type="RefSeq" id="WP_187466759.1">
    <property type="nucleotide sequence ID" value="NZ_JACSIT010000100.1"/>
</dbReference>
<evidence type="ECO:0000313" key="3">
    <source>
        <dbReference type="Proteomes" id="UP000650081"/>
    </source>
</evidence>
<gene>
    <name evidence="2" type="ORF">H9S92_11000</name>
</gene>